<proteinExistence type="predicted"/>
<reference evidence="1 2" key="1">
    <citation type="journal article" date="2023" name="Plant Dis.">
        <title>First Report of Diplodia intermedia Causing Canker and Dieback Diseases on Apple Trees in Canada.</title>
        <authorList>
            <person name="Ellouze W."/>
            <person name="Ilyukhin E."/>
            <person name="Sulman M."/>
            <person name="Ali S."/>
        </authorList>
    </citation>
    <scope>NUCLEOTIDE SEQUENCE [LARGE SCALE GENOMIC DNA]</scope>
    <source>
        <strain evidence="1 2">M45-28</strain>
    </source>
</reference>
<organism evidence="1 2">
    <name type="scientific">Diplodia intermedia</name>
    <dbReference type="NCBI Taxonomy" id="856260"/>
    <lineage>
        <taxon>Eukaryota</taxon>
        <taxon>Fungi</taxon>
        <taxon>Dikarya</taxon>
        <taxon>Ascomycota</taxon>
        <taxon>Pezizomycotina</taxon>
        <taxon>Dothideomycetes</taxon>
        <taxon>Dothideomycetes incertae sedis</taxon>
        <taxon>Botryosphaeriales</taxon>
        <taxon>Botryosphaeriaceae</taxon>
        <taxon>Diplodia</taxon>
    </lineage>
</organism>
<comment type="caution">
    <text evidence="1">The sequence shown here is derived from an EMBL/GenBank/DDBJ whole genome shotgun (WGS) entry which is preliminary data.</text>
</comment>
<dbReference type="EMBL" id="JAKEKT020000053">
    <property type="protein sequence ID" value="KAL1640248.1"/>
    <property type="molecule type" value="Genomic_DNA"/>
</dbReference>
<accession>A0ABR3TL11</accession>
<evidence type="ECO:0000313" key="2">
    <source>
        <dbReference type="Proteomes" id="UP001521184"/>
    </source>
</evidence>
<protein>
    <submittedName>
        <fullName evidence="1">Uncharacterized protein</fullName>
    </submittedName>
</protein>
<keyword evidence="2" id="KW-1185">Reference proteome</keyword>
<dbReference type="Proteomes" id="UP001521184">
    <property type="component" value="Unassembled WGS sequence"/>
</dbReference>
<gene>
    <name evidence="1" type="ORF">SLS58_007201</name>
</gene>
<name>A0ABR3TL11_9PEZI</name>
<evidence type="ECO:0000313" key="1">
    <source>
        <dbReference type="EMBL" id="KAL1640248.1"/>
    </source>
</evidence>
<sequence>MSPANGSAPPAYSSAADPGVAATCNDIRNAVRTHASVAEEHLKNLKLAIDHERAKANKMEITINNLQEFIITLEAKQVVMQAELDKHRRAQYVQLHNQQARLENTKVTDVKLVPLFSVRTHAVIPGFPKTLRAIDELSTAQLLILLHHLGVTPPKMKQQDIKEAFKCAIGV</sequence>